<feature type="compositionally biased region" description="Acidic residues" evidence="1">
    <location>
        <begin position="213"/>
        <end position="229"/>
    </location>
</feature>
<accession>A0A9P6PLX1</accession>
<feature type="region of interest" description="Disordered" evidence="1">
    <location>
        <begin position="117"/>
        <end position="208"/>
    </location>
</feature>
<dbReference type="EMBL" id="JAAAJA010000783">
    <property type="protein sequence ID" value="KAG0249683.1"/>
    <property type="molecule type" value="Genomic_DNA"/>
</dbReference>
<name>A0A9P6PLX1_9FUNG</name>
<feature type="region of interest" description="Disordered" evidence="1">
    <location>
        <begin position="537"/>
        <end position="575"/>
    </location>
</feature>
<evidence type="ECO:0000256" key="1">
    <source>
        <dbReference type="SAM" id="MobiDB-lite"/>
    </source>
</evidence>
<feature type="compositionally biased region" description="Acidic residues" evidence="1">
    <location>
        <begin position="128"/>
        <end position="149"/>
    </location>
</feature>
<feature type="region of interest" description="Disordered" evidence="1">
    <location>
        <begin position="432"/>
        <end position="451"/>
    </location>
</feature>
<evidence type="ECO:0000313" key="4">
    <source>
        <dbReference type="Proteomes" id="UP000726737"/>
    </source>
</evidence>
<keyword evidence="4" id="KW-1185">Reference proteome</keyword>
<dbReference type="Proteomes" id="UP000726737">
    <property type="component" value="Unassembled WGS sequence"/>
</dbReference>
<dbReference type="AlphaFoldDB" id="A0A9P6PLX1"/>
<evidence type="ECO:0000256" key="2">
    <source>
        <dbReference type="SAM" id="SignalP"/>
    </source>
</evidence>
<feature type="compositionally biased region" description="Basic and acidic residues" evidence="1">
    <location>
        <begin position="541"/>
        <end position="550"/>
    </location>
</feature>
<feature type="compositionally biased region" description="Low complexity" evidence="1">
    <location>
        <begin position="41"/>
        <end position="54"/>
    </location>
</feature>
<comment type="caution">
    <text evidence="3">The sequence shown here is derived from an EMBL/GenBank/DDBJ whole genome shotgun (WGS) entry which is preliminary data.</text>
</comment>
<feature type="region of interest" description="Disordered" evidence="1">
    <location>
        <begin position="41"/>
        <end position="62"/>
    </location>
</feature>
<feature type="compositionally biased region" description="Basic and acidic residues" evidence="1">
    <location>
        <begin position="558"/>
        <end position="574"/>
    </location>
</feature>
<dbReference type="OrthoDB" id="2438412at2759"/>
<evidence type="ECO:0000313" key="3">
    <source>
        <dbReference type="EMBL" id="KAG0249683.1"/>
    </source>
</evidence>
<feature type="compositionally biased region" description="Acidic residues" evidence="1">
    <location>
        <begin position="180"/>
        <end position="190"/>
    </location>
</feature>
<reference evidence="3" key="1">
    <citation type="journal article" date="2020" name="Fungal Divers.">
        <title>Resolving the Mortierellaceae phylogeny through synthesis of multi-gene phylogenetics and phylogenomics.</title>
        <authorList>
            <person name="Vandepol N."/>
            <person name="Liber J."/>
            <person name="Desiro A."/>
            <person name="Na H."/>
            <person name="Kennedy M."/>
            <person name="Barry K."/>
            <person name="Grigoriev I.V."/>
            <person name="Miller A.N."/>
            <person name="O'Donnell K."/>
            <person name="Stajich J.E."/>
            <person name="Bonito G."/>
        </authorList>
    </citation>
    <scope>NUCLEOTIDE SEQUENCE</scope>
    <source>
        <strain evidence="3">KOD948</strain>
    </source>
</reference>
<feature type="compositionally biased region" description="Basic and acidic residues" evidence="1">
    <location>
        <begin position="196"/>
        <end position="208"/>
    </location>
</feature>
<feature type="region of interest" description="Disordered" evidence="1">
    <location>
        <begin position="213"/>
        <end position="232"/>
    </location>
</feature>
<protein>
    <submittedName>
        <fullName evidence="3">Uncharacterized protein</fullName>
    </submittedName>
</protein>
<organism evidence="3 4">
    <name type="scientific">Mortierella polycephala</name>
    <dbReference type="NCBI Taxonomy" id="41804"/>
    <lineage>
        <taxon>Eukaryota</taxon>
        <taxon>Fungi</taxon>
        <taxon>Fungi incertae sedis</taxon>
        <taxon>Mucoromycota</taxon>
        <taxon>Mortierellomycotina</taxon>
        <taxon>Mortierellomycetes</taxon>
        <taxon>Mortierellales</taxon>
        <taxon>Mortierellaceae</taxon>
        <taxon>Mortierella</taxon>
    </lineage>
</organism>
<gene>
    <name evidence="3" type="ORF">BG011_009039</name>
</gene>
<feature type="signal peptide" evidence="2">
    <location>
        <begin position="1"/>
        <end position="24"/>
    </location>
</feature>
<sequence>MSNRHKSLLGALLIFSIGSLLTFSNHSLSDDSDDWVISRSSNFSSSSSPLKLSSTEADRTGANAQGTDLDAAFQDYSKLSHDTLQRIIRGSILDTNEDLLDPTRSIRPKDLEMISKLNPMVDDLHPDTEEDVDGEDGGEEDYVGDDDDDDHSHNDPTSIDPEEGVNNLETPAEPPLGDEHSEDNDDEPESGMDQSQDPKEDEDSHKGELDTEYYDIDNDEENTENEDAATDDHIDQDTSLADFDANKVLPPSDSYLLFVPSGETIEAQFFSLLTSLWIAKHSNRTLIIPPPMMSSPMLNHLYPFFAGPMGKKRQRWSKLFDLRVISQYQPIVLIDNTRPVLQIPFTTEMAQEEENPSSNFQSVPFETGHATPPIGTIPPFKIQCHGPPTAGSWKALDFAGRHFLNRYNLLAEFEILKDPYWSLKPEAVQKHWGASPRSGSGSGSGFSLPNEQDERHRQLICITGADLIGTEDPAMEEMIWQEIGLFIPFASGVKLQGQTSIVQTLRGLEKEHRRNGYIGVHIDKLPSREFCRRGLAPAPVEMEHSKKEDDPSMAAEMGRTEPEPAHSTDNDPNDHVMAAGAAFSTTHPAVMTPSQCLWTVDLIAKRIAILQQTEGKMPRPVIVTTTETDPELLAKMDQQPGWIRMSSGDEIIGLFDSPDGDLGGYGDAVARAFVMANSAIFVGSRTSALGVHAAFRIKNEGRNKRVPPRWELY</sequence>
<proteinExistence type="predicted"/>
<feature type="chain" id="PRO_5040364650" evidence="2">
    <location>
        <begin position="25"/>
        <end position="713"/>
    </location>
</feature>
<keyword evidence="2" id="KW-0732">Signal</keyword>